<reference evidence="1" key="2">
    <citation type="journal article" date="2023" name="Food Microbiol.">
        <title>Evaluation of the fermentation potential of lactic acid bacteria isolated from herbs, fruits and vegetables as starter cultures in nut-based milk alternatives.</title>
        <authorList>
            <person name="Huang W."/>
            <person name="Dong A."/>
            <person name="Pham H.T."/>
            <person name="Zhou C."/>
            <person name="Huo Z."/>
            <person name="Watjen A.P."/>
            <person name="Prakash S."/>
            <person name="Bang-Berthelsen C.H."/>
            <person name="Turner M.S."/>
        </authorList>
    </citation>
    <scope>NUCLEOTIDE SEQUENCE</scope>
    <source>
        <strain evidence="1">54</strain>
    </source>
</reference>
<accession>A0AAP4DTN8</accession>
<organism evidence="1 2">
    <name type="scientific">Lactococcus lactis</name>
    <dbReference type="NCBI Taxonomy" id="1358"/>
    <lineage>
        <taxon>Bacteria</taxon>
        <taxon>Bacillati</taxon>
        <taxon>Bacillota</taxon>
        <taxon>Bacilli</taxon>
        <taxon>Lactobacillales</taxon>
        <taxon>Streptococcaceae</taxon>
        <taxon>Lactococcus</taxon>
    </lineage>
</organism>
<comment type="caution">
    <text evidence="1">The sequence shown here is derived from an EMBL/GenBank/DDBJ whole genome shotgun (WGS) entry which is preliminary data.</text>
</comment>
<dbReference type="EMBL" id="JAOWLV010000002">
    <property type="protein sequence ID" value="MDG4976098.1"/>
    <property type="molecule type" value="Genomic_DNA"/>
</dbReference>
<gene>
    <name evidence="1" type="ORF">OGZ50_05035</name>
</gene>
<protein>
    <submittedName>
        <fullName evidence="1">Uncharacterized protein</fullName>
    </submittedName>
</protein>
<proteinExistence type="predicted"/>
<sequence length="44" mass="5134">MSKEECHTCGKQFEDKCEFCSMAYPFCSQECYDNYMKNEGSGDE</sequence>
<evidence type="ECO:0000313" key="1">
    <source>
        <dbReference type="EMBL" id="MDG4976098.1"/>
    </source>
</evidence>
<dbReference type="AlphaFoldDB" id="A0AAP4DTN8"/>
<reference evidence="1" key="1">
    <citation type="submission" date="2022-10" db="EMBL/GenBank/DDBJ databases">
        <authorList>
            <person name="Turner M.S."/>
            <person name="Huang W."/>
        </authorList>
    </citation>
    <scope>NUCLEOTIDE SEQUENCE</scope>
    <source>
        <strain evidence="1">54</strain>
    </source>
</reference>
<name>A0AAP4DTN8_9LACT</name>
<evidence type="ECO:0000313" key="2">
    <source>
        <dbReference type="Proteomes" id="UP001152598"/>
    </source>
</evidence>
<dbReference type="RefSeq" id="WP_278228300.1">
    <property type="nucleotide sequence ID" value="NZ_JAOWLV010000002.1"/>
</dbReference>
<dbReference type="Proteomes" id="UP001152598">
    <property type="component" value="Unassembled WGS sequence"/>
</dbReference>